<dbReference type="InterPro" id="IPR050330">
    <property type="entry name" value="Bact_OuterMem_StrucFunc"/>
</dbReference>
<dbReference type="PROSITE" id="PS51123">
    <property type="entry name" value="OMPA_2"/>
    <property type="match status" value="1"/>
</dbReference>
<evidence type="ECO:0000256" key="5">
    <source>
        <dbReference type="ARBA" id="ARBA00023065"/>
    </source>
</evidence>
<dbReference type="SUPFAM" id="SSF56925">
    <property type="entry name" value="OMPA-like"/>
    <property type="match status" value="1"/>
</dbReference>
<organism evidence="13 14">
    <name type="scientific">Hufsiella arboris</name>
    <dbReference type="NCBI Taxonomy" id="2695275"/>
    <lineage>
        <taxon>Bacteria</taxon>
        <taxon>Pseudomonadati</taxon>
        <taxon>Bacteroidota</taxon>
        <taxon>Sphingobacteriia</taxon>
        <taxon>Sphingobacteriales</taxon>
        <taxon>Sphingobacteriaceae</taxon>
        <taxon>Hufsiella</taxon>
    </lineage>
</organism>
<dbReference type="EMBL" id="WVHT01000006">
    <property type="protein sequence ID" value="MXV52082.1"/>
    <property type="molecule type" value="Genomic_DNA"/>
</dbReference>
<evidence type="ECO:0000256" key="10">
    <source>
        <dbReference type="SAM" id="Coils"/>
    </source>
</evidence>
<dbReference type="InterPro" id="IPR006665">
    <property type="entry name" value="OmpA-like"/>
</dbReference>
<dbReference type="Gene3D" id="2.40.160.20">
    <property type="match status" value="1"/>
</dbReference>
<dbReference type="PRINTS" id="PR01023">
    <property type="entry name" value="NAFLGMOTY"/>
</dbReference>
<keyword evidence="4" id="KW-0812">Transmembrane</keyword>
<evidence type="ECO:0000256" key="1">
    <source>
        <dbReference type="ARBA" id="ARBA00004571"/>
    </source>
</evidence>
<dbReference type="GO" id="GO:0006811">
    <property type="term" value="P:monoatomic ion transport"/>
    <property type="evidence" value="ECO:0007669"/>
    <property type="project" value="UniProtKB-KW"/>
</dbReference>
<dbReference type="InterPro" id="IPR036737">
    <property type="entry name" value="OmpA-like_sf"/>
</dbReference>
<evidence type="ECO:0000256" key="4">
    <source>
        <dbReference type="ARBA" id="ARBA00022692"/>
    </source>
</evidence>
<dbReference type="Proteomes" id="UP000466586">
    <property type="component" value="Unassembled WGS sequence"/>
</dbReference>
<evidence type="ECO:0000256" key="3">
    <source>
        <dbReference type="ARBA" id="ARBA00022452"/>
    </source>
</evidence>
<protein>
    <submittedName>
        <fullName evidence="13">OmpA family protein</fullName>
    </submittedName>
</protein>
<keyword evidence="6" id="KW-0626">Porin</keyword>
<keyword evidence="3" id="KW-1134">Transmembrane beta strand</keyword>
<keyword evidence="11" id="KW-0732">Signal</keyword>
<comment type="caution">
    <text evidence="13">The sequence shown here is derived from an EMBL/GenBank/DDBJ whole genome shotgun (WGS) entry which is preliminary data.</text>
</comment>
<dbReference type="Pfam" id="PF00691">
    <property type="entry name" value="OmpA"/>
    <property type="match status" value="1"/>
</dbReference>
<dbReference type="Gene3D" id="3.30.1330.60">
    <property type="entry name" value="OmpA-like domain"/>
    <property type="match status" value="1"/>
</dbReference>
<evidence type="ECO:0000256" key="6">
    <source>
        <dbReference type="ARBA" id="ARBA00023114"/>
    </source>
</evidence>
<dbReference type="GO" id="GO:0005509">
    <property type="term" value="F:calcium ion binding"/>
    <property type="evidence" value="ECO:0007669"/>
    <property type="project" value="InterPro"/>
</dbReference>
<keyword evidence="10" id="KW-0175">Coiled coil</keyword>
<name>A0A7K1YBV1_9SPHI</name>
<keyword evidence="7 9" id="KW-0472">Membrane</keyword>
<dbReference type="GO" id="GO:0009279">
    <property type="term" value="C:cell outer membrane"/>
    <property type="evidence" value="ECO:0007669"/>
    <property type="project" value="UniProtKB-SubCell"/>
</dbReference>
<dbReference type="RefSeq" id="WP_160845261.1">
    <property type="nucleotide sequence ID" value="NZ_WVHT01000006.1"/>
</dbReference>
<dbReference type="GO" id="GO:0015288">
    <property type="term" value="F:porin activity"/>
    <property type="evidence" value="ECO:0007669"/>
    <property type="project" value="UniProtKB-KW"/>
</dbReference>
<dbReference type="PANTHER" id="PTHR30329:SF21">
    <property type="entry name" value="LIPOPROTEIN YIAD-RELATED"/>
    <property type="match status" value="1"/>
</dbReference>
<evidence type="ECO:0000313" key="14">
    <source>
        <dbReference type="Proteomes" id="UP000466586"/>
    </source>
</evidence>
<evidence type="ECO:0000313" key="13">
    <source>
        <dbReference type="EMBL" id="MXV52082.1"/>
    </source>
</evidence>
<dbReference type="InterPro" id="IPR011250">
    <property type="entry name" value="OMP/PagP_B-barrel"/>
</dbReference>
<evidence type="ECO:0000256" key="9">
    <source>
        <dbReference type="PROSITE-ProRule" id="PRU00473"/>
    </source>
</evidence>
<keyword evidence="2" id="KW-0813">Transport</keyword>
<evidence type="ECO:0000256" key="8">
    <source>
        <dbReference type="ARBA" id="ARBA00023237"/>
    </source>
</evidence>
<proteinExistence type="predicted"/>
<evidence type="ECO:0000256" key="11">
    <source>
        <dbReference type="SAM" id="SignalP"/>
    </source>
</evidence>
<accession>A0A7K1YBV1</accession>
<feature type="signal peptide" evidence="11">
    <location>
        <begin position="1"/>
        <end position="23"/>
    </location>
</feature>
<evidence type="ECO:0000256" key="7">
    <source>
        <dbReference type="ARBA" id="ARBA00023136"/>
    </source>
</evidence>
<gene>
    <name evidence="13" type="ORF">GS399_13975</name>
</gene>
<evidence type="ECO:0000259" key="12">
    <source>
        <dbReference type="PROSITE" id="PS51123"/>
    </source>
</evidence>
<keyword evidence="14" id="KW-1185">Reference proteome</keyword>
<feature type="coiled-coil region" evidence="10">
    <location>
        <begin position="245"/>
        <end position="279"/>
    </location>
</feature>
<evidence type="ECO:0000256" key="2">
    <source>
        <dbReference type="ARBA" id="ARBA00022448"/>
    </source>
</evidence>
<dbReference type="CDD" id="cd07185">
    <property type="entry name" value="OmpA_C-like"/>
    <property type="match status" value="1"/>
</dbReference>
<feature type="chain" id="PRO_5029838276" evidence="11">
    <location>
        <begin position="24"/>
        <end position="443"/>
    </location>
</feature>
<sequence>MKMTFLKSSALLSAVMLSSGLYAQDSLSTSGASSNLKPFSPVASYRTWSIGVHGGVLTPKAFFGNNDYTGNKADIGYGAYIKNQILPGFGLRADFLRGKLEGSSPRGSFAPSFSTEIHWSAALSGELTLANINWLNGSSVMRPYVTAGFGFMGYKPVLEDASGAQTNFKQDNNGTVNEVFFPVGAGIKFQLAKGINLDLGYQVNFNNNDNLDGYNYGSQNDRFGYGHAGLEFALGDKNKPQLAAKNQVKMMYDDYTSQNQDLKNQLADERSKNAQQIAAMQSRLDSALADSDGDGVIDRLDKCPNTPANTKVDGSGCPLAPAKVIITEEDRRIVRDAIANLEFDFGKATIRAKSYPSLDRVAEILINKNFSLKLAGHTDNVGSDAANLKLSKERAESIRSYLVSKGANASRIEATGYGESQPIATNKTAAGRQQNRRVEFTLY</sequence>
<dbReference type="AlphaFoldDB" id="A0A7K1YBV1"/>
<dbReference type="InterPro" id="IPR028974">
    <property type="entry name" value="TSP_type-3_rpt"/>
</dbReference>
<reference evidence="13 14" key="1">
    <citation type="submission" date="2019-11" db="EMBL/GenBank/DDBJ databases">
        <title>Pedobacter sp. HMF7647 Genome sequencing and assembly.</title>
        <authorList>
            <person name="Kang H."/>
            <person name="Kim H."/>
            <person name="Joh K."/>
        </authorList>
    </citation>
    <scope>NUCLEOTIDE SEQUENCE [LARGE SCALE GENOMIC DNA]</scope>
    <source>
        <strain evidence="13 14">HMF7647</strain>
    </source>
</reference>
<keyword evidence="8" id="KW-0998">Cell outer membrane</keyword>
<dbReference type="GO" id="GO:0046930">
    <property type="term" value="C:pore complex"/>
    <property type="evidence" value="ECO:0007669"/>
    <property type="project" value="UniProtKB-KW"/>
</dbReference>
<dbReference type="InterPro" id="IPR006664">
    <property type="entry name" value="OMP_bac"/>
</dbReference>
<dbReference type="SUPFAM" id="SSF103647">
    <property type="entry name" value="TSP type-3 repeat"/>
    <property type="match status" value="1"/>
</dbReference>
<dbReference type="PANTHER" id="PTHR30329">
    <property type="entry name" value="STATOR ELEMENT OF FLAGELLAR MOTOR COMPLEX"/>
    <property type="match status" value="1"/>
</dbReference>
<keyword evidence="5" id="KW-0406">Ion transport</keyword>
<comment type="subcellular location">
    <subcellularLocation>
        <location evidence="1">Cell outer membrane</location>
        <topology evidence="1">Multi-pass membrane protein</topology>
    </subcellularLocation>
</comment>
<dbReference type="PRINTS" id="PR01021">
    <property type="entry name" value="OMPADOMAIN"/>
</dbReference>
<dbReference type="SUPFAM" id="SSF103088">
    <property type="entry name" value="OmpA-like"/>
    <property type="match status" value="1"/>
</dbReference>
<feature type="domain" description="OmpA-like" evidence="12">
    <location>
        <begin position="330"/>
        <end position="443"/>
    </location>
</feature>